<dbReference type="Pfam" id="PF00076">
    <property type="entry name" value="RRM_1"/>
    <property type="match status" value="2"/>
</dbReference>
<organism evidence="5 7">
    <name type="scientific">Podospora didyma</name>
    <dbReference type="NCBI Taxonomy" id="330526"/>
    <lineage>
        <taxon>Eukaryota</taxon>
        <taxon>Fungi</taxon>
        <taxon>Dikarya</taxon>
        <taxon>Ascomycota</taxon>
        <taxon>Pezizomycotina</taxon>
        <taxon>Sordariomycetes</taxon>
        <taxon>Sordariomycetidae</taxon>
        <taxon>Sordariales</taxon>
        <taxon>Podosporaceae</taxon>
        <taxon>Podospora</taxon>
    </lineage>
</organism>
<name>A0AAE0JWV0_9PEZI</name>
<dbReference type="InterPro" id="IPR012677">
    <property type="entry name" value="Nucleotide-bd_a/b_plait_sf"/>
</dbReference>
<evidence type="ECO:0000313" key="5">
    <source>
        <dbReference type="EMBL" id="KAK3365425.1"/>
    </source>
</evidence>
<keyword evidence="1 2" id="KW-0694">RNA-binding</keyword>
<evidence type="ECO:0000259" key="4">
    <source>
        <dbReference type="PROSITE" id="PS50102"/>
    </source>
</evidence>
<dbReference type="InterPro" id="IPR035979">
    <property type="entry name" value="RBD_domain_sf"/>
</dbReference>
<evidence type="ECO:0000313" key="6">
    <source>
        <dbReference type="EMBL" id="KAK3393149.1"/>
    </source>
</evidence>
<reference evidence="5" key="2">
    <citation type="submission" date="2023-06" db="EMBL/GenBank/DDBJ databases">
        <authorList>
            <consortium name="Lawrence Berkeley National Laboratory"/>
            <person name="Haridas S."/>
            <person name="Hensen N."/>
            <person name="Bonometti L."/>
            <person name="Westerberg I."/>
            <person name="Brannstrom I.O."/>
            <person name="Guillou S."/>
            <person name="Cros-Aarteil S."/>
            <person name="Calhoun S."/>
            <person name="Kuo A."/>
            <person name="Mondo S."/>
            <person name="Pangilinan J."/>
            <person name="Riley R."/>
            <person name="LaButti K."/>
            <person name="Andreopoulos B."/>
            <person name="Lipzen A."/>
            <person name="Chen C."/>
            <person name="Yanf M."/>
            <person name="Daum C."/>
            <person name="Ng V."/>
            <person name="Clum A."/>
            <person name="Steindorff A."/>
            <person name="Ohm R."/>
            <person name="Martin F."/>
            <person name="Silar P."/>
            <person name="Natvig D."/>
            <person name="Lalanne C."/>
            <person name="Gautier V."/>
            <person name="Ament-velasquez S.L."/>
            <person name="Kruys A."/>
            <person name="Hutchinson M.I."/>
            <person name="Powell A.J."/>
            <person name="Barry K."/>
            <person name="Miller A.N."/>
            <person name="Grigoriev I.V."/>
            <person name="Debuchy R."/>
            <person name="Gladieux P."/>
            <person name="Thoren M.H."/>
            <person name="Johannesson H."/>
        </authorList>
    </citation>
    <scope>NUCLEOTIDE SEQUENCE</scope>
    <source>
        <strain evidence="5">CBS 232.78</strain>
    </source>
</reference>
<gene>
    <name evidence="6" type="ORF">B0H63DRAFT_516351</name>
    <name evidence="5" type="ORF">B0H63DRAFT_530046</name>
</gene>
<feature type="domain" description="RRM" evidence="4">
    <location>
        <begin position="186"/>
        <end position="264"/>
    </location>
</feature>
<dbReference type="SMART" id="SM00360">
    <property type="entry name" value="RRM"/>
    <property type="match status" value="2"/>
</dbReference>
<comment type="caution">
    <text evidence="5">The sequence shown here is derived from an EMBL/GenBank/DDBJ whole genome shotgun (WGS) entry which is preliminary data.</text>
</comment>
<dbReference type="Proteomes" id="UP001285441">
    <property type="component" value="Unassembled WGS sequence"/>
</dbReference>
<dbReference type="Gene3D" id="3.30.70.330">
    <property type="match status" value="2"/>
</dbReference>
<feature type="domain" description="RRM" evidence="4">
    <location>
        <begin position="365"/>
        <end position="445"/>
    </location>
</feature>
<proteinExistence type="predicted"/>
<dbReference type="CDD" id="cd00590">
    <property type="entry name" value="RRM_SF"/>
    <property type="match status" value="1"/>
</dbReference>
<feature type="region of interest" description="Disordered" evidence="3">
    <location>
        <begin position="469"/>
        <end position="491"/>
    </location>
</feature>
<dbReference type="GO" id="GO:0003723">
    <property type="term" value="F:RNA binding"/>
    <property type="evidence" value="ECO:0007669"/>
    <property type="project" value="UniProtKB-UniRule"/>
</dbReference>
<evidence type="ECO:0000256" key="1">
    <source>
        <dbReference type="ARBA" id="ARBA00022884"/>
    </source>
</evidence>
<evidence type="ECO:0000313" key="7">
    <source>
        <dbReference type="Proteomes" id="UP001285441"/>
    </source>
</evidence>
<dbReference type="InterPro" id="IPR000504">
    <property type="entry name" value="RRM_dom"/>
</dbReference>
<keyword evidence="7" id="KW-1185">Reference proteome</keyword>
<dbReference type="SUPFAM" id="SSF54928">
    <property type="entry name" value="RNA-binding domain, RBD"/>
    <property type="match status" value="2"/>
</dbReference>
<sequence>MTPPVIPGTRYAVSYELVSEHEAHSSAGSATPKKPSPVKSVISTSSTFSDESYVGGVRLSQCSSIPSVSPKSRLRSLEVSNSIDTSSSSSEGLEEKLAGEAIITPEFQVGLPPDDDVFSAPVKKPLGKRAVSFNYIPQFIESPVQSFTDRRKARAASSGTALVVPSALKKPVPANVDAQGIYPASSCVFVANLAEPKDDLALEAAVTREFGKFGTVFVKIKRDNGNIPFAFCQYTNDQDAKTALEEGKGTMVFGRACRTEMAKANRAFLVYKIRGLSISVEEALAIFEPFGVLSKCEFLPGNVQEAMGKPTAVLVEFAAFDPFRDLSSIIRQNSEYRIEPFGKKKTSPRVVTDAKFLNQYDIDRRSIYVTGIPIDVTEDEIADFFAEAGEVKNVHLVKKPAITGLNPRVFAFVEFAHAGCPDVAIHKFRNEHFRDHKLKIERKHNKQMETIRRVKSGAYLNGKSSMEFQNPAQARKEPATPNTPKTPHASGAIVPVQTPTAMGMNIPTPMTGTFAMHHTLRPQQSFVSPGFFGTPVTGGHIFYGQGGMPGTPATPMSPFGPGGMYPHLVPIQDPVSGFTYFCPTTPSPVAGGHMPQYPAPGQGSNQHC</sequence>
<feature type="region of interest" description="Disordered" evidence="3">
    <location>
        <begin position="21"/>
        <end position="47"/>
    </location>
</feature>
<evidence type="ECO:0000256" key="2">
    <source>
        <dbReference type="PROSITE-ProRule" id="PRU00176"/>
    </source>
</evidence>
<accession>A0AAE0JWV0</accession>
<protein>
    <recommendedName>
        <fullName evidence="4">RRM domain-containing protein</fullName>
    </recommendedName>
</protein>
<dbReference type="AlphaFoldDB" id="A0AAE0JWV0"/>
<dbReference type="PROSITE" id="PS50102">
    <property type="entry name" value="RRM"/>
    <property type="match status" value="2"/>
</dbReference>
<dbReference type="EMBL" id="JAULSW010000022">
    <property type="protein sequence ID" value="KAK3365425.1"/>
    <property type="molecule type" value="Genomic_DNA"/>
</dbReference>
<evidence type="ECO:0000256" key="3">
    <source>
        <dbReference type="SAM" id="MobiDB-lite"/>
    </source>
</evidence>
<reference evidence="5" key="1">
    <citation type="journal article" date="2023" name="Mol. Phylogenet. Evol.">
        <title>Genome-scale phylogeny and comparative genomics of the fungal order Sordariales.</title>
        <authorList>
            <person name="Hensen N."/>
            <person name="Bonometti L."/>
            <person name="Westerberg I."/>
            <person name="Brannstrom I.O."/>
            <person name="Guillou S."/>
            <person name="Cros-Aarteil S."/>
            <person name="Calhoun S."/>
            <person name="Haridas S."/>
            <person name="Kuo A."/>
            <person name="Mondo S."/>
            <person name="Pangilinan J."/>
            <person name="Riley R."/>
            <person name="LaButti K."/>
            <person name="Andreopoulos B."/>
            <person name="Lipzen A."/>
            <person name="Chen C."/>
            <person name="Yan M."/>
            <person name="Daum C."/>
            <person name="Ng V."/>
            <person name="Clum A."/>
            <person name="Steindorff A."/>
            <person name="Ohm R.A."/>
            <person name="Martin F."/>
            <person name="Silar P."/>
            <person name="Natvig D.O."/>
            <person name="Lalanne C."/>
            <person name="Gautier V."/>
            <person name="Ament-Velasquez S.L."/>
            <person name="Kruys A."/>
            <person name="Hutchinson M.I."/>
            <person name="Powell A.J."/>
            <person name="Barry K."/>
            <person name="Miller A.N."/>
            <person name="Grigoriev I.V."/>
            <person name="Debuchy R."/>
            <person name="Gladieux P."/>
            <person name="Hiltunen Thoren M."/>
            <person name="Johannesson H."/>
        </authorList>
    </citation>
    <scope>NUCLEOTIDE SEQUENCE</scope>
    <source>
        <strain evidence="5">CBS 232.78</strain>
    </source>
</reference>
<dbReference type="EMBL" id="JAULSW010000001">
    <property type="protein sequence ID" value="KAK3393149.1"/>
    <property type="molecule type" value="Genomic_DNA"/>
</dbReference>
<dbReference type="PANTHER" id="PTHR10352">
    <property type="entry name" value="EUKARYOTIC TRANSLATION INITIATION FACTOR 3 SUBUNIT G"/>
    <property type="match status" value="1"/>
</dbReference>